<proteinExistence type="predicted"/>
<evidence type="ECO:0000256" key="11">
    <source>
        <dbReference type="SAM" id="Phobius"/>
    </source>
</evidence>
<evidence type="ECO:0000256" key="2">
    <source>
        <dbReference type="ARBA" id="ARBA00022448"/>
    </source>
</evidence>
<reference evidence="15" key="1">
    <citation type="journal article" date="2017" name="Genome Biol.">
        <title>Comparative genomics reveals high biological diversity and specific adaptations in the industrially and medically important fungal genus Aspergillus.</title>
        <authorList>
            <person name="de Vries R.P."/>
            <person name="Riley R."/>
            <person name="Wiebenga A."/>
            <person name="Aguilar-Osorio G."/>
            <person name="Amillis S."/>
            <person name="Uchima C.A."/>
            <person name="Anderluh G."/>
            <person name="Asadollahi M."/>
            <person name="Askin M."/>
            <person name="Barry K."/>
            <person name="Battaglia E."/>
            <person name="Bayram O."/>
            <person name="Benocci T."/>
            <person name="Braus-Stromeyer S.A."/>
            <person name="Caldana C."/>
            <person name="Canovas D."/>
            <person name="Cerqueira G.C."/>
            <person name="Chen F."/>
            <person name="Chen W."/>
            <person name="Choi C."/>
            <person name="Clum A."/>
            <person name="Dos Santos R.A."/>
            <person name="Damasio A.R."/>
            <person name="Diallinas G."/>
            <person name="Emri T."/>
            <person name="Fekete E."/>
            <person name="Flipphi M."/>
            <person name="Freyberg S."/>
            <person name="Gallo A."/>
            <person name="Gournas C."/>
            <person name="Habgood R."/>
            <person name="Hainaut M."/>
            <person name="Harispe M.L."/>
            <person name="Henrissat B."/>
            <person name="Hilden K.S."/>
            <person name="Hope R."/>
            <person name="Hossain A."/>
            <person name="Karabika E."/>
            <person name="Karaffa L."/>
            <person name="Karanyi Z."/>
            <person name="Krasevec N."/>
            <person name="Kuo A."/>
            <person name="Kusch H."/>
            <person name="LaButti K."/>
            <person name="Lagendijk E.L."/>
            <person name="Lapidus A."/>
            <person name="Levasseur A."/>
            <person name="Lindquist E."/>
            <person name="Lipzen A."/>
            <person name="Logrieco A.F."/>
            <person name="MacCabe A."/>
            <person name="Maekelae M.R."/>
            <person name="Malavazi I."/>
            <person name="Melin P."/>
            <person name="Meyer V."/>
            <person name="Mielnichuk N."/>
            <person name="Miskei M."/>
            <person name="Molnar A.P."/>
            <person name="Mule G."/>
            <person name="Ngan C.Y."/>
            <person name="Orejas M."/>
            <person name="Orosz E."/>
            <person name="Ouedraogo J.P."/>
            <person name="Overkamp K.M."/>
            <person name="Park H.-S."/>
            <person name="Perrone G."/>
            <person name="Piumi F."/>
            <person name="Punt P.J."/>
            <person name="Ram A.F."/>
            <person name="Ramon A."/>
            <person name="Rauscher S."/>
            <person name="Record E."/>
            <person name="Riano-Pachon D.M."/>
            <person name="Robert V."/>
            <person name="Roehrig J."/>
            <person name="Ruller R."/>
            <person name="Salamov A."/>
            <person name="Salih N.S."/>
            <person name="Samson R.A."/>
            <person name="Sandor E."/>
            <person name="Sanguinetti M."/>
            <person name="Schuetze T."/>
            <person name="Sepcic K."/>
            <person name="Shelest E."/>
            <person name="Sherlock G."/>
            <person name="Sophianopoulou V."/>
            <person name="Squina F.M."/>
            <person name="Sun H."/>
            <person name="Susca A."/>
            <person name="Todd R.B."/>
            <person name="Tsang A."/>
            <person name="Unkles S.E."/>
            <person name="van de Wiele N."/>
            <person name="van Rossen-Uffink D."/>
            <person name="Oliveira J.V."/>
            <person name="Vesth T.C."/>
            <person name="Visser J."/>
            <person name="Yu J.-H."/>
            <person name="Zhou M."/>
            <person name="Andersen M.R."/>
            <person name="Archer D.B."/>
            <person name="Baker S.E."/>
            <person name="Benoit I."/>
            <person name="Brakhage A.A."/>
            <person name="Braus G.H."/>
            <person name="Fischer R."/>
            <person name="Frisvad J.C."/>
            <person name="Goldman G.H."/>
            <person name="Houbraken J."/>
            <person name="Oakley B."/>
            <person name="Pocsi I."/>
            <person name="Scazzocchio C."/>
            <person name="Seiboth B."/>
            <person name="vanKuyk P.A."/>
            <person name="Wortman J."/>
            <person name="Dyer P.S."/>
            <person name="Grigoriev I.V."/>
        </authorList>
    </citation>
    <scope>NUCLEOTIDE SEQUENCE [LARGE SCALE GENOMIC DNA]</scope>
    <source>
        <strain evidence="15">CBS 506.65</strain>
    </source>
</reference>
<dbReference type="GO" id="GO:0016887">
    <property type="term" value="F:ATP hydrolysis activity"/>
    <property type="evidence" value="ECO:0007669"/>
    <property type="project" value="InterPro"/>
</dbReference>
<keyword evidence="15" id="KW-1185">Reference proteome</keyword>
<dbReference type="CDD" id="cd03250">
    <property type="entry name" value="ABCC_MRP_domain1"/>
    <property type="match status" value="1"/>
</dbReference>
<feature type="domain" description="ABC transporter" evidence="12">
    <location>
        <begin position="1410"/>
        <end position="1695"/>
    </location>
</feature>
<dbReference type="PANTHER" id="PTHR24223">
    <property type="entry name" value="ATP-BINDING CASSETTE SUB-FAMILY C"/>
    <property type="match status" value="1"/>
</dbReference>
<feature type="transmembrane region" description="Helical" evidence="11">
    <location>
        <begin position="595"/>
        <end position="622"/>
    </location>
</feature>
<protein>
    <recommendedName>
        <fullName evidence="16">ATP-dependent bile acid permease</fullName>
    </recommendedName>
</protein>
<feature type="region of interest" description="Disordered" evidence="10">
    <location>
        <begin position="1536"/>
        <end position="1566"/>
    </location>
</feature>
<feature type="transmembrane region" description="Helical" evidence="11">
    <location>
        <begin position="1345"/>
        <end position="1365"/>
    </location>
</feature>
<dbReference type="InterPro" id="IPR011527">
    <property type="entry name" value="ABC1_TM_dom"/>
</dbReference>
<feature type="transmembrane region" description="Helical" evidence="11">
    <location>
        <begin position="1231"/>
        <end position="1251"/>
    </location>
</feature>
<keyword evidence="2" id="KW-0813">Transport</keyword>
<evidence type="ECO:0000256" key="6">
    <source>
        <dbReference type="ARBA" id="ARBA00022840"/>
    </source>
</evidence>
<evidence type="ECO:0000256" key="1">
    <source>
        <dbReference type="ARBA" id="ARBA00004141"/>
    </source>
</evidence>
<dbReference type="PROSITE" id="PS00211">
    <property type="entry name" value="ABC_TRANSPORTER_1"/>
    <property type="match status" value="2"/>
</dbReference>
<gene>
    <name evidence="14" type="ORF">ASPZODRAFT_140688</name>
</gene>
<evidence type="ECO:0008006" key="16">
    <source>
        <dbReference type="Google" id="ProtNLM"/>
    </source>
</evidence>
<evidence type="ECO:0000313" key="14">
    <source>
        <dbReference type="EMBL" id="OJJ48393.1"/>
    </source>
</evidence>
<evidence type="ECO:0000256" key="7">
    <source>
        <dbReference type="ARBA" id="ARBA00022989"/>
    </source>
</evidence>
<feature type="transmembrane region" description="Helical" evidence="11">
    <location>
        <begin position="26"/>
        <end position="46"/>
    </location>
</feature>
<keyword evidence="6" id="KW-0067">ATP-binding</keyword>
<dbReference type="CDD" id="cd18596">
    <property type="entry name" value="ABC_6TM_VMR1_D1_like"/>
    <property type="match status" value="1"/>
</dbReference>
<evidence type="ECO:0000259" key="13">
    <source>
        <dbReference type="PROSITE" id="PS50929"/>
    </source>
</evidence>
<dbReference type="GO" id="GO:0005524">
    <property type="term" value="F:ATP binding"/>
    <property type="evidence" value="ECO:0007669"/>
    <property type="project" value="UniProtKB-KW"/>
</dbReference>
<organism evidence="14 15">
    <name type="scientific">Penicilliopsis zonata CBS 506.65</name>
    <dbReference type="NCBI Taxonomy" id="1073090"/>
    <lineage>
        <taxon>Eukaryota</taxon>
        <taxon>Fungi</taxon>
        <taxon>Dikarya</taxon>
        <taxon>Ascomycota</taxon>
        <taxon>Pezizomycotina</taxon>
        <taxon>Eurotiomycetes</taxon>
        <taxon>Eurotiomycetidae</taxon>
        <taxon>Eurotiales</taxon>
        <taxon>Aspergillaceae</taxon>
        <taxon>Penicilliopsis</taxon>
    </lineage>
</organism>
<dbReference type="PANTHER" id="PTHR24223:SF353">
    <property type="entry name" value="ABC TRANSPORTER ATP-BINDING PROTEIN_PERMEASE VMR1-RELATED"/>
    <property type="match status" value="1"/>
</dbReference>
<keyword evidence="8 11" id="KW-0472">Membrane</keyword>
<keyword evidence="3 11" id="KW-0812">Transmembrane</keyword>
<evidence type="ECO:0000313" key="15">
    <source>
        <dbReference type="Proteomes" id="UP000184188"/>
    </source>
</evidence>
<dbReference type="PROSITE" id="PS50893">
    <property type="entry name" value="ABC_TRANSPORTER_2"/>
    <property type="match status" value="2"/>
</dbReference>
<feature type="domain" description="ABC transmembrane type-1" evidence="13">
    <location>
        <begin position="306"/>
        <end position="659"/>
    </location>
</feature>
<feature type="transmembrane region" description="Helical" evidence="11">
    <location>
        <begin position="161"/>
        <end position="180"/>
    </location>
</feature>
<feature type="transmembrane region" description="Helical" evidence="11">
    <location>
        <begin position="341"/>
        <end position="364"/>
    </location>
</feature>
<dbReference type="SUPFAM" id="SSF90123">
    <property type="entry name" value="ABC transporter transmembrane region"/>
    <property type="match status" value="2"/>
</dbReference>
<dbReference type="VEuPathDB" id="FungiDB:ASPZODRAFT_140688"/>
<feature type="transmembrane region" description="Helical" evidence="11">
    <location>
        <begin position="1316"/>
        <end position="1339"/>
    </location>
</feature>
<accession>A0A1L9SMQ2</accession>
<dbReference type="CDD" id="cd18604">
    <property type="entry name" value="ABC_6TM_VMR1_D2_like"/>
    <property type="match status" value="1"/>
</dbReference>
<evidence type="ECO:0000259" key="12">
    <source>
        <dbReference type="PROSITE" id="PS50893"/>
    </source>
</evidence>
<dbReference type="InterPro" id="IPR003439">
    <property type="entry name" value="ABC_transporter-like_ATP-bd"/>
</dbReference>
<dbReference type="GO" id="GO:0000329">
    <property type="term" value="C:fungal-type vacuole membrane"/>
    <property type="evidence" value="ECO:0007669"/>
    <property type="project" value="TreeGrafter"/>
</dbReference>
<dbReference type="InterPro" id="IPR036640">
    <property type="entry name" value="ABC1_TM_sf"/>
</dbReference>
<dbReference type="EMBL" id="KV878339">
    <property type="protein sequence ID" value="OJJ48393.1"/>
    <property type="molecule type" value="Genomic_DNA"/>
</dbReference>
<dbReference type="InterPro" id="IPR027417">
    <property type="entry name" value="P-loop_NTPase"/>
</dbReference>
<feature type="compositionally biased region" description="Polar residues" evidence="10">
    <location>
        <begin position="957"/>
        <end position="966"/>
    </location>
</feature>
<feature type="region of interest" description="Disordered" evidence="10">
    <location>
        <begin position="392"/>
        <end position="465"/>
    </location>
</feature>
<dbReference type="Gene3D" id="1.20.1560.10">
    <property type="entry name" value="ABC transporter type 1, transmembrane domain"/>
    <property type="match status" value="2"/>
</dbReference>
<keyword evidence="5" id="KW-0547">Nucleotide-binding</keyword>
<feature type="transmembrane region" description="Helical" evidence="11">
    <location>
        <begin position="1204"/>
        <end position="1225"/>
    </location>
</feature>
<dbReference type="InterPro" id="IPR050173">
    <property type="entry name" value="ABC_transporter_C-like"/>
</dbReference>
<comment type="subcellular location">
    <subcellularLocation>
        <location evidence="1">Membrane</location>
        <topology evidence="1">Multi-pass membrane protein</topology>
    </subcellularLocation>
</comment>
<feature type="compositionally biased region" description="Low complexity" evidence="10">
    <location>
        <begin position="1543"/>
        <end position="1566"/>
    </location>
</feature>
<dbReference type="GeneID" id="34611149"/>
<name>A0A1L9SMQ2_9EURO</name>
<dbReference type="Proteomes" id="UP000184188">
    <property type="component" value="Unassembled WGS sequence"/>
</dbReference>
<keyword evidence="7 11" id="KW-1133">Transmembrane helix</keyword>
<feature type="compositionally biased region" description="Basic and acidic residues" evidence="10">
    <location>
        <begin position="395"/>
        <end position="412"/>
    </location>
</feature>
<feature type="transmembrane region" description="Helical" evidence="11">
    <location>
        <begin position="513"/>
        <end position="533"/>
    </location>
</feature>
<dbReference type="RefSeq" id="XP_022582903.1">
    <property type="nucleotide sequence ID" value="XM_022724684.1"/>
</dbReference>
<evidence type="ECO:0000256" key="8">
    <source>
        <dbReference type="ARBA" id="ARBA00023136"/>
    </source>
</evidence>
<feature type="region of interest" description="Disordered" evidence="10">
    <location>
        <begin position="950"/>
        <end position="1007"/>
    </location>
</feature>
<dbReference type="SUPFAM" id="SSF52540">
    <property type="entry name" value="P-loop containing nucleoside triphosphate hydrolases"/>
    <property type="match status" value="2"/>
</dbReference>
<dbReference type="InterPro" id="IPR017871">
    <property type="entry name" value="ABC_transporter-like_CS"/>
</dbReference>
<feature type="transmembrane region" description="Helical" evidence="11">
    <location>
        <begin position="1035"/>
        <end position="1059"/>
    </location>
</feature>
<feature type="transmembrane region" description="Helical" evidence="11">
    <location>
        <begin position="301"/>
        <end position="321"/>
    </location>
</feature>
<dbReference type="STRING" id="1073090.A0A1L9SMQ2"/>
<feature type="transmembrane region" description="Helical" evidence="11">
    <location>
        <begin position="1129"/>
        <end position="1149"/>
    </location>
</feature>
<dbReference type="FunFam" id="3.40.50.300:FF:000825">
    <property type="entry name" value="ABC bile acid transporter"/>
    <property type="match status" value="1"/>
</dbReference>
<feature type="domain" description="ABC transmembrane type-1" evidence="13">
    <location>
        <begin position="1039"/>
        <end position="1373"/>
    </location>
</feature>
<dbReference type="PROSITE" id="PS50929">
    <property type="entry name" value="ABC_TM1F"/>
    <property type="match status" value="2"/>
</dbReference>
<evidence type="ECO:0000256" key="4">
    <source>
        <dbReference type="ARBA" id="ARBA00022737"/>
    </source>
</evidence>
<feature type="transmembrane region" description="Helical" evidence="11">
    <location>
        <begin position="192"/>
        <end position="211"/>
    </location>
</feature>
<feature type="transmembrane region" description="Helical" evidence="11">
    <location>
        <begin position="488"/>
        <end position="507"/>
    </location>
</feature>
<dbReference type="Pfam" id="PF00005">
    <property type="entry name" value="ABC_tran"/>
    <property type="match status" value="2"/>
</dbReference>
<evidence type="ECO:0000256" key="10">
    <source>
        <dbReference type="SAM" id="MobiDB-lite"/>
    </source>
</evidence>
<evidence type="ECO:0000256" key="5">
    <source>
        <dbReference type="ARBA" id="ARBA00022741"/>
    </source>
</evidence>
<dbReference type="Pfam" id="PF00664">
    <property type="entry name" value="ABC_membrane"/>
    <property type="match status" value="2"/>
</dbReference>
<evidence type="ECO:0000256" key="9">
    <source>
        <dbReference type="ARBA" id="ARBA00023180"/>
    </source>
</evidence>
<sequence>MSPECYGPIWAIDDFSRCFQRNYLQLIFPLTACGLSLLFILLRAAYRQVVSRNPLAYKLLPNGRADDATAEPDRMLYKATQTEQPCFELDRPRGERTWVTVELAALAGLVALHIAVLATHGWGRHGTLPAVAGLVSWGYVFFLVLIRWALSMFHLRSFPGLWNHTALLYGVQWLLSILVFRSALIHPLSTPARNYSIVEFSLCTLLLLIALTTRRGNRAVLVQQEDGLEPARYATASLLSLASFSWLDALIWKGYKKPLELEDVWNLVPSEHAGVAVEAFRQQQMKGPLVWKLLRYFSGTLLHQGIWTIFSNLFTFLPTLLLKAILEYVEDPRSTTPNAAWLYAILLFAAGAVQGLADGQALWIGRRLGVKLRAIIIGEIYAKALRRKAGAFVDPSKKEQEEQKATDEEPQKLKQKILSFGRKKKPSSGETDPADHHNNNDNNRNDMNNNNNNNDNNTKDESEAEAAQANVGTIINLMAIDSFKVSEVGAYLHFLWASVPVQIIMAVTLLYRILGFSSFAGIGLMVLMLPVNISIARKFRTVQNEILKGTDARIHATDEVLQNIRIIKYFAWEQRFQDIVNDKRRAELRSLRVRYIVWSIAATLWYGLPILITFTSFFLYTVVEKKRLTPSIAFPALSMFSLLRVPLDQLADMMAHVQESKVSLDRVDKYLNEEETDKYNQLRDSNVTGEAPKIALEQATLTWGASKSPYRDDPTASDATADAFRLINVDVNFRIGRLNIVAGPTGSGKTSLLMALLGEMRLLSGQVHLPGGLGDRTELPVDPETGLMESVAYCAQEAWLVNATVKENIVFASRFDQRRYDAVIQACALERDLAILDAGDQTLVGEKGISLSGGQKQRISLARAMYSQARHLLLDDCLSAVDSHTAKHIFQEALSGPLMMNRTCILVTHNVALAVPDAHYVVVLDNGKIVAQGAPDEVIRSGALGEELAKSHPVSRAGSQNLSRTQSDLEDHQGEYSADEANTAANPTAAAAAAKKNKNKAKDGKDKTNTLTESKAVGSVKWTTIIMYLRAMGPWYYWVFAVLAFSLQQLGSVSTNVWIRQWANAYSTQQVGVDHDVGSMATMAHLKSPSFNVGRIPRMATWSALQLNAPATMASTGDVPADDNDEVRVSYYLGVYALLGILYVMVSLCREAVLFWGSLHASWKIHERLLKAVMQAKFKFFDSTPLGQLMNRFSKDVEAVDQEIAPVTIGMMHSLASVIMIVVLISVITPGFLVAGVFITMVYTALGIVYLSSSRDLKRLESVQRSPLYQQFGETLNGIVTIRAYGDGPRFIVDNHRRINSYNRPHMYLWASHRWLAFRVDITGAMVSFFSAAFILLNIGSIDAGAAGLALTYAVTFTENVLWLVRLYAEVQQSMNSVERVNEYLEVEQEAAAIIPESRPPPQWPTQGAVQFVNYTTRYRSDLDPVLKGVSFAVQPGEKVGIVGRTGAGKSSLALALFRGLEAEQGQILIDGVDIGRIGLRDLRESITIVPQDPTLFTGTIRSNLDPFDVFTDEQIFTALRRVHLIGSELSGTTTPVTDSNLSAAETAAASSSSSSSPSSSPDAVAATEGSAAVPVVIAENKNIFKNLESPVSESGSNLSQGQRQLLCLARALLKNPRVLMMDEATASIDYATDAKIQETLRELKSNTIITIAHRLQTIIDYDKVLVLDHGRVVEFDHPWALIRKDDGVFQSMCENSGHMDVLFDGARKAWEQNRLVDDDS</sequence>
<dbReference type="OrthoDB" id="6500128at2759"/>
<feature type="transmembrane region" description="Helical" evidence="11">
    <location>
        <begin position="130"/>
        <end position="149"/>
    </location>
</feature>
<dbReference type="Gene3D" id="3.40.50.300">
    <property type="entry name" value="P-loop containing nucleotide triphosphate hydrolases"/>
    <property type="match status" value="2"/>
</dbReference>
<dbReference type="CDD" id="cd03244">
    <property type="entry name" value="ABCC_MRP_domain2"/>
    <property type="match status" value="1"/>
</dbReference>
<evidence type="ECO:0000256" key="3">
    <source>
        <dbReference type="ARBA" id="ARBA00022692"/>
    </source>
</evidence>
<dbReference type="InterPro" id="IPR003593">
    <property type="entry name" value="AAA+_ATPase"/>
</dbReference>
<feature type="domain" description="ABC transporter" evidence="12">
    <location>
        <begin position="710"/>
        <end position="951"/>
    </location>
</feature>
<keyword evidence="4" id="KW-0677">Repeat</keyword>
<dbReference type="GO" id="GO:0140359">
    <property type="term" value="F:ABC-type transporter activity"/>
    <property type="evidence" value="ECO:0007669"/>
    <property type="project" value="InterPro"/>
</dbReference>
<feature type="compositionally biased region" description="Low complexity" evidence="10">
    <location>
        <begin position="979"/>
        <end position="994"/>
    </location>
</feature>
<feature type="transmembrane region" description="Helical" evidence="11">
    <location>
        <begin position="98"/>
        <end position="118"/>
    </location>
</feature>
<feature type="compositionally biased region" description="Low complexity" evidence="10">
    <location>
        <begin position="440"/>
        <end position="456"/>
    </location>
</feature>
<dbReference type="SMART" id="SM00382">
    <property type="entry name" value="AAA"/>
    <property type="match status" value="2"/>
</dbReference>
<keyword evidence="9" id="KW-0325">Glycoprotein</keyword>